<evidence type="ECO:0000313" key="2">
    <source>
        <dbReference type="Proteomes" id="UP000306319"/>
    </source>
</evidence>
<sequence>MNRRNIFLLIILMIIPFTALARNYSATFHNADAESAIAILKKATGCDFVYHKKLITDLHSTVTGKYHDLPLDRLLDETIDFQLGLSYKIVGNTVSLSIKPKGSKLKATVSGTIFDEEGDPLPGATVSIQGTTNGVASDIDGNFTLHIDNENPILLVNCIGMHPYHLALTDKSVKSHLKIVMSSSISQMDEVVVTGYQNIKKENATGAFQQISSKDLDTRTMSNLTANLEGKVAGMVVQDNKIQIRGTGTLKASTSPLVVVDGLPINGTLSDINPYEIEKVTILKDAAAAAIYGARASNGVIVVVTKKGLSERLTVEFNADFTIHERENYDDLGYCSAAELIELETSQFEWLKNRPDDFSYMESSFSRYGGTWNPLNRMMINHYYGNVSDADYNRQLDTWRQNDYINDWSRFMNHTRAEQRYNLSVRTKGKILNNNLTVNWQGDNTTMVNSYDNRLSLRYLGDINPIKWFSATVGLQLDNTRQKSRYSYYDYTKFTDQPRYLSFYNPDGTPARLQAAVDLNEPSLANPDLGLKDEGFVPVNEMLQNTSRYRETYSRAFVHLNFFPIPELKLSGMFQYEDITAKRQDLQRGDSYVRRHWYNLYTSNGKHNMPEGGLMDEKNIEDNYYTFRVQASYDKTFAEKHSISAIAGYEYRYTRDKYTDIQLYGYDEKTLTNSNGTMNFYDLSRLKSTDLGSIYNSGVYFYGSDVAEFSDSEHKYISYYATANYTFDSRYNLSGSYRIDEADLFGADKKFTRRPLWSVGASWNVHNEAFLQDNTWIDVLKPRFSYGVTGNINSNYTSYLTARISVHEDTGDKYATINTPPNDQLRWEKTKTLNVGVDFSFLNFRINGSLDYYDKRGSDILSLVDTDPTTGWASLNMNNANTRNRGFELQLNGDILRATQPEQVGISAEIALAYNNNKVTKINHIATSGYNALKSSDYKEGYPVNSIYSYVWDGIRYDDEGYQHIYWKKADGSSNYDGLTSKTFEPADVVFSGSLDPKWSGSFTPTITYQRFTLSAMTAFYLGHYFRPNFNKWYYDSSYSYGNAAPKEYLAYWRASEEERKDMLGNGMVMNNSEMYWDDVYFSDRHIAKADYLKLRNIVLTYRFSHKICKKLGMEELRLRAQINNVATWVRNGDGIDPERVDAQTGKWDFATPRSYTLGLYIKF</sequence>
<evidence type="ECO:0000313" key="1">
    <source>
        <dbReference type="EMBL" id="TGY78876.1"/>
    </source>
</evidence>
<accession>A0AC61RGW7</accession>
<organism evidence="1 2">
    <name type="scientific">Lepagella muris</name>
    <dbReference type="NCBI Taxonomy" id="3032870"/>
    <lineage>
        <taxon>Bacteria</taxon>
        <taxon>Pseudomonadati</taxon>
        <taxon>Bacteroidota</taxon>
        <taxon>Bacteroidia</taxon>
        <taxon>Bacteroidales</taxon>
        <taxon>Muribaculaceae</taxon>
        <taxon>Lepagella</taxon>
    </lineage>
</organism>
<name>A0AC61RGW7_9BACT</name>
<protein>
    <submittedName>
        <fullName evidence="1">SusC/RagA family TonB-linked outer membrane protein</fullName>
    </submittedName>
</protein>
<dbReference type="EMBL" id="SRYB01000010">
    <property type="protein sequence ID" value="TGY78876.1"/>
    <property type="molecule type" value="Genomic_DNA"/>
</dbReference>
<dbReference type="Proteomes" id="UP000306319">
    <property type="component" value="Unassembled WGS sequence"/>
</dbReference>
<keyword evidence="2" id="KW-1185">Reference proteome</keyword>
<gene>
    <name evidence="1" type="ORF">E5331_08720</name>
</gene>
<comment type="caution">
    <text evidence="1">The sequence shown here is derived from an EMBL/GenBank/DDBJ whole genome shotgun (WGS) entry which is preliminary data.</text>
</comment>
<proteinExistence type="predicted"/>
<reference evidence="1" key="1">
    <citation type="submission" date="2019-04" db="EMBL/GenBank/DDBJ databases">
        <title>Microbes associate with the intestines of laboratory mice.</title>
        <authorList>
            <person name="Navarre W."/>
            <person name="Wong E."/>
            <person name="Huang K."/>
            <person name="Tropini C."/>
            <person name="Ng K."/>
            <person name="Yu B."/>
        </authorList>
    </citation>
    <scope>NUCLEOTIDE SEQUENCE</scope>
    <source>
        <strain evidence="1">NM04_E33</strain>
    </source>
</reference>